<reference evidence="1 2" key="2">
    <citation type="journal article" date="2023" name="Mol. Biol. Evol.">
        <title>Genomics of Secondarily Temperate Adaptation in the Only Non-Antarctic Icefish.</title>
        <authorList>
            <person name="Rivera-Colon A.G."/>
            <person name="Rayamajhi N."/>
            <person name="Minhas B.F."/>
            <person name="Madrigal G."/>
            <person name="Bilyk K.T."/>
            <person name="Yoon V."/>
            <person name="Hune M."/>
            <person name="Gregory S."/>
            <person name="Cheng C.H.C."/>
            <person name="Catchen J.M."/>
        </authorList>
    </citation>
    <scope>NUCLEOTIDE SEQUENCE [LARGE SCALE GENOMIC DNA]</scope>
    <source>
        <strain evidence="1">JMC-PN-2008</strain>
    </source>
</reference>
<keyword evidence="2" id="KW-1185">Reference proteome</keyword>
<name>A0AAN7WTL4_ELEMC</name>
<reference evidence="1 2" key="1">
    <citation type="journal article" date="2023" name="Genes (Basel)">
        <title>Chromosome-Level Genome Assembly and Circadian Gene Repertoire of the Patagonia Blennie Eleginops maclovinus-The Closest Ancestral Proxy of Antarctic Cryonotothenioids.</title>
        <authorList>
            <person name="Cheng C.C."/>
            <person name="Rivera-Colon A.G."/>
            <person name="Minhas B.F."/>
            <person name="Wilson L."/>
            <person name="Rayamajhi N."/>
            <person name="Vargas-Chacoff L."/>
            <person name="Catchen J.M."/>
        </authorList>
    </citation>
    <scope>NUCLEOTIDE SEQUENCE [LARGE SCALE GENOMIC DNA]</scope>
    <source>
        <strain evidence="1">JMC-PN-2008</strain>
    </source>
</reference>
<protein>
    <submittedName>
        <fullName evidence="1">Uncharacterized protein</fullName>
    </submittedName>
</protein>
<organism evidence="1 2">
    <name type="scientific">Eleginops maclovinus</name>
    <name type="common">Patagonian blennie</name>
    <name type="synonym">Eleginus maclovinus</name>
    <dbReference type="NCBI Taxonomy" id="56733"/>
    <lineage>
        <taxon>Eukaryota</taxon>
        <taxon>Metazoa</taxon>
        <taxon>Chordata</taxon>
        <taxon>Craniata</taxon>
        <taxon>Vertebrata</taxon>
        <taxon>Euteleostomi</taxon>
        <taxon>Actinopterygii</taxon>
        <taxon>Neopterygii</taxon>
        <taxon>Teleostei</taxon>
        <taxon>Neoteleostei</taxon>
        <taxon>Acanthomorphata</taxon>
        <taxon>Eupercaria</taxon>
        <taxon>Perciformes</taxon>
        <taxon>Notothenioidei</taxon>
        <taxon>Eleginopidae</taxon>
        <taxon>Eleginops</taxon>
    </lineage>
</organism>
<evidence type="ECO:0000313" key="2">
    <source>
        <dbReference type="Proteomes" id="UP001346869"/>
    </source>
</evidence>
<evidence type="ECO:0000313" key="1">
    <source>
        <dbReference type="EMBL" id="KAK5848445.1"/>
    </source>
</evidence>
<accession>A0AAN7WTL4</accession>
<dbReference type="EMBL" id="JAUZQC010000025">
    <property type="protein sequence ID" value="KAK5848445.1"/>
    <property type="molecule type" value="Genomic_DNA"/>
</dbReference>
<comment type="caution">
    <text evidence="1">The sequence shown here is derived from an EMBL/GenBank/DDBJ whole genome shotgun (WGS) entry which is preliminary data.</text>
</comment>
<dbReference type="Proteomes" id="UP001346869">
    <property type="component" value="Unassembled WGS sequence"/>
</dbReference>
<dbReference type="AlphaFoldDB" id="A0AAN7WTL4"/>
<sequence>MSTMGEPEARVWLRHYLTRPIHTGHTCHRETDAWFLISSQIMAAVRRVLPSISSSQYLHSPLFRRVEASLCILQPSALTPSPY</sequence>
<gene>
    <name evidence="1" type="ORF">PBY51_006058</name>
</gene>
<proteinExistence type="predicted"/>